<dbReference type="SUPFAM" id="SSF63825">
    <property type="entry name" value="YWTD domain"/>
    <property type="match status" value="1"/>
</dbReference>
<dbReference type="Proteomes" id="UP000501568">
    <property type="component" value="Chromosome"/>
</dbReference>
<evidence type="ECO:0000313" key="3">
    <source>
        <dbReference type="Proteomes" id="UP000501568"/>
    </source>
</evidence>
<gene>
    <name evidence="2" type="ORF">G5C33_12490</name>
</gene>
<organism evidence="2 3">
    <name type="scientific">Stakelama tenebrarum</name>
    <dbReference type="NCBI Taxonomy" id="2711215"/>
    <lineage>
        <taxon>Bacteria</taxon>
        <taxon>Pseudomonadati</taxon>
        <taxon>Pseudomonadota</taxon>
        <taxon>Alphaproteobacteria</taxon>
        <taxon>Sphingomonadales</taxon>
        <taxon>Sphingomonadaceae</taxon>
        <taxon>Stakelama</taxon>
    </lineage>
</organism>
<feature type="chain" id="PRO_5026267232" description="SMP-30/Gluconolactonase/LRE-like region domain-containing protein" evidence="1">
    <location>
        <begin position="19"/>
        <end position="311"/>
    </location>
</feature>
<accession>A0A6G6Y6J1</accession>
<dbReference type="EMBL" id="CP049109">
    <property type="protein sequence ID" value="QIG80519.1"/>
    <property type="molecule type" value="Genomic_DNA"/>
</dbReference>
<dbReference type="InterPro" id="IPR015943">
    <property type="entry name" value="WD40/YVTN_repeat-like_dom_sf"/>
</dbReference>
<sequence length="311" mass="32896">MKLWLGLLVVALLSPAQSTGPRAVFTIDAGHRLIEGIAASPRGIYFSSIVDREVGLRGEDGSLRFWRLPDAYAAPFGIAYDAQRDWLWIAAQCPEKPRVSPCGDPALIAVDANFDVRRHLTVQGAFHPGDVSAGGGSVFVSDSGNGAVYRCGKDCTALEQLTGPRERGSAQGSTLDSDGSHLIYADYRAGIMRIDLATGEARAVATADERRLRGIDGLVRVGDRYVGVFNASVPGALISFAIDAEGRLADPGKVEDGGVIGDPTQLALRGEELLFIGDSQWSRFAGDDPVAADDPQPTTIFALPVDAVSGD</sequence>
<proteinExistence type="predicted"/>
<evidence type="ECO:0008006" key="4">
    <source>
        <dbReference type="Google" id="ProtNLM"/>
    </source>
</evidence>
<evidence type="ECO:0000256" key="1">
    <source>
        <dbReference type="SAM" id="SignalP"/>
    </source>
</evidence>
<dbReference type="AlphaFoldDB" id="A0A6G6Y6J1"/>
<name>A0A6G6Y6J1_9SPHN</name>
<feature type="signal peptide" evidence="1">
    <location>
        <begin position="1"/>
        <end position="18"/>
    </location>
</feature>
<keyword evidence="3" id="KW-1185">Reference proteome</keyword>
<dbReference type="KEGG" id="spzr:G5C33_12490"/>
<keyword evidence="1" id="KW-0732">Signal</keyword>
<dbReference type="Gene3D" id="2.130.10.10">
    <property type="entry name" value="YVTN repeat-like/Quinoprotein amine dehydrogenase"/>
    <property type="match status" value="1"/>
</dbReference>
<protein>
    <recommendedName>
        <fullName evidence="4">SMP-30/Gluconolactonase/LRE-like region domain-containing protein</fullName>
    </recommendedName>
</protein>
<dbReference type="RefSeq" id="WP_165327525.1">
    <property type="nucleotide sequence ID" value="NZ_CP049109.1"/>
</dbReference>
<evidence type="ECO:0000313" key="2">
    <source>
        <dbReference type="EMBL" id="QIG80519.1"/>
    </source>
</evidence>
<reference evidence="2 3" key="1">
    <citation type="submission" date="2020-02" db="EMBL/GenBank/DDBJ databases">
        <authorList>
            <person name="Zheng R.K."/>
            <person name="Sun C.M."/>
        </authorList>
    </citation>
    <scope>NUCLEOTIDE SEQUENCE [LARGE SCALE GENOMIC DNA]</scope>
    <source>
        <strain evidence="3">zrk23</strain>
    </source>
</reference>